<dbReference type="AlphaFoldDB" id="A0AAP0IUK1"/>
<proteinExistence type="predicted"/>
<keyword evidence="2" id="KW-1185">Reference proteome</keyword>
<evidence type="ECO:0000313" key="2">
    <source>
        <dbReference type="Proteomes" id="UP001420932"/>
    </source>
</evidence>
<gene>
    <name evidence="1" type="ORF">Syun_019655</name>
</gene>
<comment type="caution">
    <text evidence="1">The sequence shown here is derived from an EMBL/GenBank/DDBJ whole genome shotgun (WGS) entry which is preliminary data.</text>
</comment>
<protein>
    <submittedName>
        <fullName evidence="1">Uncharacterized protein</fullName>
    </submittedName>
</protein>
<name>A0AAP0IUK1_9MAGN</name>
<dbReference type="Proteomes" id="UP001420932">
    <property type="component" value="Unassembled WGS sequence"/>
</dbReference>
<organism evidence="1 2">
    <name type="scientific">Stephania yunnanensis</name>
    <dbReference type="NCBI Taxonomy" id="152371"/>
    <lineage>
        <taxon>Eukaryota</taxon>
        <taxon>Viridiplantae</taxon>
        <taxon>Streptophyta</taxon>
        <taxon>Embryophyta</taxon>
        <taxon>Tracheophyta</taxon>
        <taxon>Spermatophyta</taxon>
        <taxon>Magnoliopsida</taxon>
        <taxon>Ranunculales</taxon>
        <taxon>Menispermaceae</taxon>
        <taxon>Menispermoideae</taxon>
        <taxon>Cissampelideae</taxon>
        <taxon>Stephania</taxon>
    </lineage>
</organism>
<dbReference type="EMBL" id="JBBNAF010000008">
    <property type="protein sequence ID" value="KAK9122038.1"/>
    <property type="molecule type" value="Genomic_DNA"/>
</dbReference>
<evidence type="ECO:0000313" key="1">
    <source>
        <dbReference type="EMBL" id="KAK9122038.1"/>
    </source>
</evidence>
<sequence length="68" mass="7770">MFHQLEHHNHSIKKAIQNNLTFNDILKNSSLLILQFQGSQTNFKRSEIENIGLCATNGLHEGKNLLRA</sequence>
<reference evidence="1 2" key="1">
    <citation type="submission" date="2024-01" db="EMBL/GenBank/DDBJ databases">
        <title>Genome assemblies of Stephania.</title>
        <authorList>
            <person name="Yang L."/>
        </authorList>
    </citation>
    <scope>NUCLEOTIDE SEQUENCE [LARGE SCALE GENOMIC DNA]</scope>
    <source>
        <strain evidence="1">YNDBR</strain>
        <tissue evidence="1">Leaf</tissue>
    </source>
</reference>
<accession>A0AAP0IUK1</accession>